<organism evidence="2 3">
    <name type="scientific">Paraglomus occultum</name>
    <dbReference type="NCBI Taxonomy" id="144539"/>
    <lineage>
        <taxon>Eukaryota</taxon>
        <taxon>Fungi</taxon>
        <taxon>Fungi incertae sedis</taxon>
        <taxon>Mucoromycota</taxon>
        <taxon>Glomeromycotina</taxon>
        <taxon>Glomeromycetes</taxon>
        <taxon>Paraglomerales</taxon>
        <taxon>Paraglomeraceae</taxon>
        <taxon>Paraglomus</taxon>
    </lineage>
</organism>
<proteinExistence type="predicted"/>
<comment type="caution">
    <text evidence="2">The sequence shown here is derived from an EMBL/GenBank/DDBJ whole genome shotgun (WGS) entry which is preliminary data.</text>
</comment>
<dbReference type="EMBL" id="CAJVPJ010001456">
    <property type="protein sequence ID" value="CAG8591863.1"/>
    <property type="molecule type" value="Genomic_DNA"/>
</dbReference>
<feature type="compositionally biased region" description="Basic and acidic residues" evidence="1">
    <location>
        <begin position="132"/>
        <end position="151"/>
    </location>
</feature>
<dbReference type="OrthoDB" id="2430695at2759"/>
<evidence type="ECO:0000313" key="2">
    <source>
        <dbReference type="EMBL" id="CAG8591863.1"/>
    </source>
</evidence>
<evidence type="ECO:0000256" key="1">
    <source>
        <dbReference type="SAM" id="MobiDB-lite"/>
    </source>
</evidence>
<keyword evidence="3" id="KW-1185">Reference proteome</keyword>
<sequence>MYIHEYFSRKHTEWSITGFLNECKEEPFRFKVDIYLKSLVNIINSDQGRKREKAQALYVKYRMEPKPDHELARRWEKERSHKQVHLYQPTINGTVSGPINGAYVSGGTVGTVNGTGTISGGTFGVKSFASKKRDQENYHEELQRKQARIDGENLQPIYNVEIPPPRVVTPPHPPRTPEHQIFSS</sequence>
<reference evidence="2" key="1">
    <citation type="submission" date="2021-06" db="EMBL/GenBank/DDBJ databases">
        <authorList>
            <person name="Kallberg Y."/>
            <person name="Tangrot J."/>
            <person name="Rosling A."/>
        </authorList>
    </citation>
    <scope>NUCLEOTIDE SEQUENCE</scope>
    <source>
        <strain evidence="2">IA702</strain>
    </source>
</reference>
<dbReference type="Proteomes" id="UP000789572">
    <property type="component" value="Unassembled WGS sequence"/>
</dbReference>
<feature type="region of interest" description="Disordered" evidence="1">
    <location>
        <begin position="132"/>
        <end position="184"/>
    </location>
</feature>
<name>A0A9N9G9Y2_9GLOM</name>
<dbReference type="AlphaFoldDB" id="A0A9N9G9Y2"/>
<feature type="non-terminal residue" evidence="2">
    <location>
        <position position="1"/>
    </location>
</feature>
<evidence type="ECO:0000313" key="3">
    <source>
        <dbReference type="Proteomes" id="UP000789572"/>
    </source>
</evidence>
<accession>A0A9N9G9Y2</accession>
<feature type="compositionally biased region" description="Pro residues" evidence="1">
    <location>
        <begin position="162"/>
        <end position="174"/>
    </location>
</feature>
<gene>
    <name evidence="2" type="ORF">POCULU_LOCUS7016</name>
</gene>
<protein>
    <submittedName>
        <fullName evidence="2">5838_t:CDS:1</fullName>
    </submittedName>
</protein>